<keyword evidence="5 8" id="KW-0408">Iron</keyword>
<feature type="binding site" evidence="8">
    <location>
        <position position="192"/>
    </location>
    <ligand>
        <name>substrate</name>
    </ligand>
</feature>
<evidence type="ECO:0000256" key="2">
    <source>
        <dbReference type="ARBA" id="ARBA00022679"/>
    </source>
</evidence>
<dbReference type="GO" id="GO:0061711">
    <property type="term" value="F:tRNA N(6)-L-threonylcarbamoyladenine synthase activity"/>
    <property type="evidence" value="ECO:0007669"/>
    <property type="project" value="UniProtKB-EC"/>
</dbReference>
<keyword evidence="1 8" id="KW-0963">Cytoplasm</keyword>
<comment type="catalytic activity">
    <reaction evidence="7 8">
        <text>L-threonylcarbamoyladenylate + adenosine(37) in tRNA = N(6)-L-threonylcarbamoyladenosine(37) in tRNA + AMP + H(+)</text>
        <dbReference type="Rhea" id="RHEA:37059"/>
        <dbReference type="Rhea" id="RHEA-COMP:10162"/>
        <dbReference type="Rhea" id="RHEA-COMP:10163"/>
        <dbReference type="ChEBI" id="CHEBI:15378"/>
        <dbReference type="ChEBI" id="CHEBI:73682"/>
        <dbReference type="ChEBI" id="CHEBI:74411"/>
        <dbReference type="ChEBI" id="CHEBI:74418"/>
        <dbReference type="ChEBI" id="CHEBI:456215"/>
        <dbReference type="EC" id="2.3.1.234"/>
    </reaction>
</comment>
<comment type="similarity">
    <text evidence="8">Belongs to the KAE1 / TsaD family.</text>
</comment>
<comment type="function">
    <text evidence="8">Required for the formation of a threonylcarbamoyl group on adenosine at position 37 (t(6)A37) in tRNAs that read codons beginning with adenine. Is involved in the transfer of the threonylcarbamoyl moiety of threonylcarbamoyl-AMP (TC-AMP) to the N6 group of A37, together with TsaE and TsaB. TsaD likely plays a direct catalytic role in this reaction.</text>
</comment>
<keyword evidence="11" id="KW-1185">Reference proteome</keyword>
<evidence type="ECO:0000256" key="4">
    <source>
        <dbReference type="ARBA" id="ARBA00022723"/>
    </source>
</evidence>
<dbReference type="Pfam" id="PF00814">
    <property type="entry name" value="TsaD"/>
    <property type="match status" value="1"/>
</dbReference>
<dbReference type="PRINTS" id="PR00789">
    <property type="entry name" value="OSIALOPTASE"/>
</dbReference>
<dbReference type="Proteomes" id="UP000034883">
    <property type="component" value="Chromosome"/>
</dbReference>
<evidence type="ECO:0000259" key="9">
    <source>
        <dbReference type="Pfam" id="PF00814"/>
    </source>
</evidence>
<dbReference type="PANTHER" id="PTHR11735:SF6">
    <property type="entry name" value="TRNA N6-ADENOSINE THREONYLCARBAMOYLTRANSFERASE, MITOCHONDRIAL"/>
    <property type="match status" value="1"/>
</dbReference>
<dbReference type="HAMAP" id="MF_01445">
    <property type="entry name" value="TsaD"/>
    <property type="match status" value="1"/>
</dbReference>
<dbReference type="SUPFAM" id="SSF53067">
    <property type="entry name" value="Actin-like ATPase domain"/>
    <property type="match status" value="2"/>
</dbReference>
<dbReference type="GO" id="GO:0005506">
    <property type="term" value="F:iron ion binding"/>
    <property type="evidence" value="ECO:0007669"/>
    <property type="project" value="UniProtKB-UniRule"/>
</dbReference>
<keyword evidence="6 8" id="KW-0012">Acyltransferase</keyword>
<dbReference type="NCBIfam" id="TIGR00329">
    <property type="entry name" value="gcp_kae1"/>
    <property type="match status" value="1"/>
</dbReference>
<accession>A0A0F6SE65</accession>
<dbReference type="RefSeq" id="WP_053231972.1">
    <property type="nucleotide sequence ID" value="NZ_CP011125.1"/>
</dbReference>
<dbReference type="GO" id="GO:0005737">
    <property type="term" value="C:cytoplasm"/>
    <property type="evidence" value="ECO:0007669"/>
    <property type="project" value="UniProtKB-SubCell"/>
</dbReference>
<dbReference type="KEGG" id="samy:DB32_001803"/>
<dbReference type="CDD" id="cd24133">
    <property type="entry name" value="ASKHA_NBD_TsaD_bac"/>
    <property type="match status" value="1"/>
</dbReference>
<feature type="binding site" evidence="8">
    <location>
        <position position="175"/>
    </location>
    <ligand>
        <name>substrate</name>
    </ligand>
</feature>
<dbReference type="PANTHER" id="PTHR11735">
    <property type="entry name" value="TRNA N6-ADENOSINE THREONYLCARBAMOYLTRANSFERASE"/>
    <property type="match status" value="1"/>
</dbReference>
<feature type="binding site" evidence="8">
    <location>
        <position position="115"/>
    </location>
    <ligand>
        <name>Fe cation</name>
        <dbReference type="ChEBI" id="CHEBI:24875"/>
    </ligand>
</feature>
<dbReference type="NCBIfam" id="TIGR03723">
    <property type="entry name" value="T6A_TsaD_YgjD"/>
    <property type="match status" value="1"/>
</dbReference>
<feature type="domain" description="Gcp-like" evidence="9">
    <location>
        <begin position="24"/>
        <end position="317"/>
    </location>
</feature>
<name>A0A0F6SE65_9BACT</name>
<dbReference type="GO" id="GO:0002949">
    <property type="term" value="P:tRNA threonylcarbamoyladenosine modification"/>
    <property type="evidence" value="ECO:0007669"/>
    <property type="project" value="UniProtKB-UniRule"/>
</dbReference>
<dbReference type="InterPro" id="IPR022450">
    <property type="entry name" value="TsaD"/>
</dbReference>
<feature type="binding site" evidence="8">
    <location>
        <begin position="142"/>
        <end position="146"/>
    </location>
    <ligand>
        <name>substrate</name>
    </ligand>
</feature>
<comment type="cofactor">
    <cofactor evidence="8">
        <name>Fe(2+)</name>
        <dbReference type="ChEBI" id="CHEBI:29033"/>
    </cofactor>
    <text evidence="8">Binds 1 Fe(2+) ion per subunit.</text>
</comment>
<feature type="binding site" evidence="8">
    <location>
        <position position="111"/>
    </location>
    <ligand>
        <name>Fe cation</name>
        <dbReference type="ChEBI" id="CHEBI:24875"/>
    </ligand>
</feature>
<dbReference type="STRING" id="927083.DB32_001803"/>
<dbReference type="EC" id="2.3.1.234" evidence="8"/>
<proteinExistence type="inferred from homology"/>
<reference evidence="10 11" key="1">
    <citation type="submission" date="2015-03" db="EMBL/GenBank/DDBJ databases">
        <title>Genome assembly of Sandaracinus amylolyticus DSM 53668.</title>
        <authorList>
            <person name="Sharma G."/>
            <person name="Subramanian S."/>
        </authorList>
    </citation>
    <scope>NUCLEOTIDE SEQUENCE [LARGE SCALE GENOMIC DNA]</scope>
    <source>
        <strain evidence="10 11">DSM 53668</strain>
    </source>
</reference>
<evidence type="ECO:0000256" key="7">
    <source>
        <dbReference type="ARBA" id="ARBA00048117"/>
    </source>
</evidence>
<evidence type="ECO:0000313" key="10">
    <source>
        <dbReference type="EMBL" id="AKF04654.1"/>
    </source>
</evidence>
<gene>
    <name evidence="8" type="primary">tsaD</name>
    <name evidence="10" type="ORF">DB32_001803</name>
</gene>
<dbReference type="InterPro" id="IPR017861">
    <property type="entry name" value="KAE1/TsaD"/>
</dbReference>
<evidence type="ECO:0000256" key="3">
    <source>
        <dbReference type="ARBA" id="ARBA00022694"/>
    </source>
</evidence>
<keyword evidence="2 8" id="KW-0808">Transferase</keyword>
<evidence type="ECO:0000256" key="6">
    <source>
        <dbReference type="ARBA" id="ARBA00023315"/>
    </source>
</evidence>
<feature type="binding site" evidence="8">
    <location>
        <position position="310"/>
    </location>
    <ligand>
        <name>Fe cation</name>
        <dbReference type="ChEBI" id="CHEBI:24875"/>
    </ligand>
</feature>
<evidence type="ECO:0000256" key="8">
    <source>
        <dbReference type="HAMAP-Rule" id="MF_01445"/>
    </source>
</evidence>
<dbReference type="Gene3D" id="3.30.420.40">
    <property type="match status" value="2"/>
</dbReference>
<evidence type="ECO:0000313" key="11">
    <source>
        <dbReference type="Proteomes" id="UP000034883"/>
    </source>
</evidence>
<keyword evidence="4 8" id="KW-0479">Metal-binding</keyword>
<evidence type="ECO:0000256" key="1">
    <source>
        <dbReference type="ARBA" id="ARBA00022490"/>
    </source>
</evidence>
<sequence>MRVLGIESSCDETAAAIVEDGGRVIADVVASQVAVHAPYGGVVPELASRAHLANVAPVIAKALEAVPGGLDAIDGIAVTRGPGLLGALLVGMSAGKAMAWSRNLPIVYVDHLVAHLLAVYLQRDLQPGQEVATPEMPFVALLASGGHTAIYEVRAHDDVELIGQTRDDAAGEAFDKAAKLLGLGYPGGPVIDRLAKLGDRSKVELPLPMPSTKRLDFSFSGLKTAIARHVEKHGAPKDERELADVCAAFQHAVVEVLARKSVAACKQRRIPRLVLAGGVAANAGLRARTTQLATSVGVKVFVPPIASCTDNAAMIAYAGYLRLARGERDALDVTAYSKSPDLRRGKILER</sequence>
<dbReference type="OrthoDB" id="9806197at2"/>
<feature type="binding site" evidence="8">
    <location>
        <position position="282"/>
    </location>
    <ligand>
        <name>substrate</name>
    </ligand>
</feature>
<protein>
    <recommendedName>
        <fullName evidence="8">tRNA N6-adenosine threonylcarbamoyltransferase</fullName>
        <ecNumber evidence="8">2.3.1.234</ecNumber>
    </recommendedName>
    <alternativeName>
        <fullName evidence="8">N6-L-threonylcarbamoyladenine synthase</fullName>
        <shortName evidence="8">t(6)A synthase</shortName>
    </alternativeName>
    <alternativeName>
        <fullName evidence="8">t(6)A37 threonylcarbamoyladenosine biosynthesis protein TsaD</fullName>
    </alternativeName>
    <alternativeName>
        <fullName evidence="8">tRNA threonylcarbamoyladenosine biosynthesis protein TsaD</fullName>
    </alternativeName>
</protein>
<feature type="binding site" evidence="8">
    <location>
        <position position="188"/>
    </location>
    <ligand>
        <name>substrate</name>
    </ligand>
</feature>
<dbReference type="InterPro" id="IPR043129">
    <property type="entry name" value="ATPase_NBD"/>
</dbReference>
<comment type="subcellular location">
    <subcellularLocation>
        <location evidence="8">Cytoplasm</location>
    </subcellularLocation>
</comment>
<dbReference type="InterPro" id="IPR000905">
    <property type="entry name" value="Gcp-like_dom"/>
</dbReference>
<dbReference type="AlphaFoldDB" id="A0A0F6SE65"/>
<dbReference type="EMBL" id="CP011125">
    <property type="protein sequence ID" value="AKF04654.1"/>
    <property type="molecule type" value="Genomic_DNA"/>
</dbReference>
<organism evidence="10 11">
    <name type="scientific">Sandaracinus amylolyticus</name>
    <dbReference type="NCBI Taxonomy" id="927083"/>
    <lineage>
        <taxon>Bacteria</taxon>
        <taxon>Pseudomonadati</taxon>
        <taxon>Myxococcota</taxon>
        <taxon>Polyangia</taxon>
        <taxon>Polyangiales</taxon>
        <taxon>Sandaracinaceae</taxon>
        <taxon>Sandaracinus</taxon>
    </lineage>
</organism>
<evidence type="ECO:0000256" key="5">
    <source>
        <dbReference type="ARBA" id="ARBA00023004"/>
    </source>
</evidence>
<dbReference type="FunFam" id="3.30.420.40:FF:000040">
    <property type="entry name" value="tRNA N6-adenosine threonylcarbamoyltransferase"/>
    <property type="match status" value="1"/>
</dbReference>
<keyword evidence="3 8" id="KW-0819">tRNA processing</keyword>